<reference evidence="1" key="1">
    <citation type="journal article" date="2021" name="Viruses">
        <title>Novel Viruses That Lyse Plant and Human Strains of Kosakonia cowanii.</title>
        <authorList>
            <person name="Petrzik K."/>
            <person name="Brazdova S."/>
            <person name="Krawczyk K."/>
        </authorList>
    </citation>
    <scope>NUCLEOTIDE SEQUENCE</scope>
</reference>
<evidence type="ECO:0000313" key="1">
    <source>
        <dbReference type="EMBL" id="QYN80056.1"/>
    </source>
</evidence>
<keyword evidence="2" id="KW-1185">Reference proteome</keyword>
<sequence length="203" mass="23009">MLALTITNGLLRSIARTVKQEAINEIAGTVRSVFLKNVQFTPTITFIEDIENGGTLVEVWVNKKKMASLRYSVTSEKSWAQLDNQFEYLCYIGLVNYFYGVLEQNTNLEEIIRNALLEGNFSVKLPNGQTLKSEVAHGAYERIVSLAQSDNYPICSLPVDITPESVTHILSNVKYHWRDPGRLCPDDHSIMLEESWLEPDVEI</sequence>
<organism evidence="1 2">
    <name type="scientific">Kosakonia phage Kc263</name>
    <dbReference type="NCBI Taxonomy" id="2863194"/>
    <lineage>
        <taxon>Viruses</taxon>
        <taxon>Duplodnaviria</taxon>
        <taxon>Heunggongvirae</taxon>
        <taxon>Uroviricota</taxon>
        <taxon>Caudoviricetes</taxon>
        <taxon>Chimalliviridae</taxon>
        <taxon>Branisovskavirus</taxon>
        <taxon>Branisovskavirus Kc263</taxon>
    </lineage>
</organism>
<dbReference type="GeneID" id="77953233"/>
<protein>
    <submittedName>
        <fullName evidence="1">Uncharacterized protein</fullName>
    </submittedName>
</protein>
<name>A0AAE7WGS8_9CAUD</name>
<dbReference type="RefSeq" id="YP_010676868.1">
    <property type="nucleotide sequence ID" value="NC_071015.1"/>
</dbReference>
<dbReference type="KEGG" id="vg:77953233"/>
<proteinExistence type="predicted"/>
<accession>A0AAE7WGS8</accession>
<evidence type="ECO:0000313" key="2">
    <source>
        <dbReference type="Proteomes" id="UP000828443"/>
    </source>
</evidence>
<dbReference type="Proteomes" id="UP000828443">
    <property type="component" value="Segment"/>
</dbReference>
<dbReference type="EMBL" id="MZ348422">
    <property type="protein sequence ID" value="QYN80056.1"/>
    <property type="molecule type" value="Genomic_DNA"/>
</dbReference>